<evidence type="ECO:0000259" key="1">
    <source>
        <dbReference type="PROSITE" id="PS51186"/>
    </source>
</evidence>
<dbReference type="InterPro" id="IPR000182">
    <property type="entry name" value="GNAT_dom"/>
</dbReference>
<keyword evidence="2" id="KW-0808">Transferase</keyword>
<dbReference type="Pfam" id="PF13302">
    <property type="entry name" value="Acetyltransf_3"/>
    <property type="match status" value="1"/>
</dbReference>
<name>A0A4Q2T058_9ACTN</name>
<dbReference type="PROSITE" id="PS51186">
    <property type="entry name" value="GNAT"/>
    <property type="match status" value="1"/>
</dbReference>
<dbReference type="PANTHER" id="PTHR43792:SF1">
    <property type="entry name" value="N-ACETYLTRANSFERASE DOMAIN-CONTAINING PROTEIN"/>
    <property type="match status" value="1"/>
</dbReference>
<dbReference type="AlphaFoldDB" id="A0A4Q2T058"/>
<organism evidence="2 3">
    <name type="scientific">Nocardioides zhouii</name>
    <dbReference type="NCBI Taxonomy" id="1168729"/>
    <lineage>
        <taxon>Bacteria</taxon>
        <taxon>Bacillati</taxon>
        <taxon>Actinomycetota</taxon>
        <taxon>Actinomycetes</taxon>
        <taxon>Propionibacteriales</taxon>
        <taxon>Nocardioidaceae</taxon>
        <taxon>Nocardioides</taxon>
    </lineage>
</organism>
<dbReference type="Gene3D" id="3.40.630.30">
    <property type="match status" value="1"/>
</dbReference>
<dbReference type="CDD" id="cd04301">
    <property type="entry name" value="NAT_SF"/>
    <property type="match status" value="1"/>
</dbReference>
<reference evidence="2 3" key="1">
    <citation type="submission" date="2019-01" db="EMBL/GenBank/DDBJ databases">
        <title>Novel species of Nocardioides.</title>
        <authorList>
            <person name="Liu Q."/>
            <person name="X Y.-H."/>
        </authorList>
    </citation>
    <scope>NUCLEOTIDE SEQUENCE [LARGE SCALE GENOMIC DNA]</scope>
    <source>
        <strain evidence="2 3">HLT2-9</strain>
    </source>
</reference>
<protein>
    <submittedName>
        <fullName evidence="2">N-acetyltransferase</fullName>
    </submittedName>
</protein>
<dbReference type="PANTHER" id="PTHR43792">
    <property type="entry name" value="GNAT FAMILY, PUTATIVE (AFU_ORTHOLOGUE AFUA_3G00765)-RELATED-RELATED"/>
    <property type="match status" value="1"/>
</dbReference>
<evidence type="ECO:0000313" key="3">
    <source>
        <dbReference type="Proteomes" id="UP000291101"/>
    </source>
</evidence>
<gene>
    <name evidence="2" type="ORF">EUA94_10050</name>
</gene>
<feature type="domain" description="N-acetyltransferase" evidence="1">
    <location>
        <begin position="1"/>
        <end position="152"/>
    </location>
</feature>
<dbReference type="SUPFAM" id="SSF55729">
    <property type="entry name" value="Acyl-CoA N-acyltransferases (Nat)"/>
    <property type="match status" value="1"/>
</dbReference>
<accession>A0A4Q2T058</accession>
<evidence type="ECO:0000313" key="2">
    <source>
        <dbReference type="EMBL" id="RYC11353.1"/>
    </source>
</evidence>
<dbReference type="Proteomes" id="UP000291101">
    <property type="component" value="Unassembled WGS sequence"/>
</dbReference>
<dbReference type="InterPro" id="IPR016181">
    <property type="entry name" value="Acyl_CoA_acyltransferase"/>
</dbReference>
<dbReference type="EMBL" id="SDWV01000008">
    <property type="protein sequence ID" value="RYC11353.1"/>
    <property type="molecule type" value="Genomic_DNA"/>
</dbReference>
<comment type="caution">
    <text evidence="2">The sequence shown here is derived from an EMBL/GenBank/DDBJ whole genome shotgun (WGS) entry which is preliminary data.</text>
</comment>
<dbReference type="GO" id="GO:0016747">
    <property type="term" value="F:acyltransferase activity, transferring groups other than amino-acyl groups"/>
    <property type="evidence" value="ECO:0007669"/>
    <property type="project" value="InterPro"/>
</dbReference>
<dbReference type="InterPro" id="IPR051531">
    <property type="entry name" value="N-acetyltransferase"/>
</dbReference>
<dbReference type="OrthoDB" id="3533156at2"/>
<keyword evidence="3" id="KW-1185">Reference proteome</keyword>
<proteinExistence type="predicted"/>
<sequence length="154" mass="17017">MEEADLDDMTAVLSAPDPVHVDRPPRDRDDAVRWIEWQQRNYAEHDFGLWVVETHDGTFVGDCGLTMQDVEGTAHVEVGYHVMPDLRRHGYATEAARAVRDCAAAHGVEHLIALVRPENTPSQGVARALGMEVERTAYVHGVDALVFGMTLSNG</sequence>